<keyword evidence="2" id="KW-1185">Reference proteome</keyword>
<gene>
    <name evidence="1" type="ORF">RF11_07524</name>
</gene>
<dbReference type="AlphaFoldDB" id="A0A0C2IXM8"/>
<reference evidence="1 2" key="1">
    <citation type="journal article" date="2014" name="Genome Biol. Evol.">
        <title>The genome of the myxosporean Thelohanellus kitauei shows adaptations to nutrient acquisition within its fish host.</title>
        <authorList>
            <person name="Yang Y."/>
            <person name="Xiong J."/>
            <person name="Zhou Z."/>
            <person name="Huo F."/>
            <person name="Miao W."/>
            <person name="Ran C."/>
            <person name="Liu Y."/>
            <person name="Zhang J."/>
            <person name="Feng J."/>
            <person name="Wang M."/>
            <person name="Wang M."/>
            <person name="Wang L."/>
            <person name="Yao B."/>
        </authorList>
    </citation>
    <scope>NUCLEOTIDE SEQUENCE [LARGE SCALE GENOMIC DNA]</scope>
    <source>
        <strain evidence="1">Wuqing</strain>
    </source>
</reference>
<dbReference type="EMBL" id="JWZT01005319">
    <property type="protein sequence ID" value="KII61602.1"/>
    <property type="molecule type" value="Genomic_DNA"/>
</dbReference>
<comment type="caution">
    <text evidence="1">The sequence shown here is derived from an EMBL/GenBank/DDBJ whole genome shotgun (WGS) entry which is preliminary data.</text>
</comment>
<accession>A0A0C2IXM8</accession>
<name>A0A0C2IXM8_THEKT</name>
<protein>
    <submittedName>
        <fullName evidence="1">Uncharacterized protein</fullName>
    </submittedName>
</protein>
<sequence>MEETNTNIKSYIFEPLEETKDDFNIYLERFEFAASINALPFYHERLAGNTPSELTYKDVVDNMSRKYGKHHNTVYERFNKYSTADDVIRHDEIALNSMKDAENIFTKTKHKNEKSYQNQVLLVSSKSTKQEITNNMDTDREGLLY</sequence>
<evidence type="ECO:0000313" key="2">
    <source>
        <dbReference type="Proteomes" id="UP000031668"/>
    </source>
</evidence>
<organism evidence="1 2">
    <name type="scientific">Thelohanellus kitauei</name>
    <name type="common">Myxosporean</name>
    <dbReference type="NCBI Taxonomy" id="669202"/>
    <lineage>
        <taxon>Eukaryota</taxon>
        <taxon>Metazoa</taxon>
        <taxon>Cnidaria</taxon>
        <taxon>Myxozoa</taxon>
        <taxon>Myxosporea</taxon>
        <taxon>Bivalvulida</taxon>
        <taxon>Platysporina</taxon>
        <taxon>Myxobolidae</taxon>
        <taxon>Thelohanellus</taxon>
    </lineage>
</organism>
<proteinExistence type="predicted"/>
<dbReference type="Proteomes" id="UP000031668">
    <property type="component" value="Unassembled WGS sequence"/>
</dbReference>
<evidence type="ECO:0000313" key="1">
    <source>
        <dbReference type="EMBL" id="KII61602.1"/>
    </source>
</evidence>